<gene>
    <name evidence="2" type="ORF">F6X53_05450</name>
</gene>
<feature type="region of interest" description="Disordered" evidence="1">
    <location>
        <begin position="65"/>
        <end position="125"/>
    </location>
</feature>
<dbReference type="EMBL" id="VZZK01000004">
    <property type="protein sequence ID" value="KAB1080626.1"/>
    <property type="molecule type" value="Genomic_DNA"/>
</dbReference>
<organism evidence="2 3">
    <name type="scientific">Methylobacterium soli</name>
    <dbReference type="NCBI Taxonomy" id="553447"/>
    <lineage>
        <taxon>Bacteria</taxon>
        <taxon>Pseudomonadati</taxon>
        <taxon>Pseudomonadota</taxon>
        <taxon>Alphaproteobacteria</taxon>
        <taxon>Hyphomicrobiales</taxon>
        <taxon>Methylobacteriaceae</taxon>
        <taxon>Methylobacterium</taxon>
    </lineage>
</organism>
<evidence type="ECO:0000313" key="3">
    <source>
        <dbReference type="Proteomes" id="UP000474159"/>
    </source>
</evidence>
<protein>
    <submittedName>
        <fullName evidence="2">Uncharacterized protein</fullName>
    </submittedName>
</protein>
<sequence>MIGPAEIEDMRLDLVAFEDQARPCDAAMGPLNRHRTNRGATSAGSISRIRAGVFARAAEPPITDRKAVGDAGFGIPWGRDEVASPKPGRDRAGAGTAPARRTFRQQPIIASPSPPGLPAMSKDTS</sequence>
<feature type="compositionally biased region" description="Basic and acidic residues" evidence="1">
    <location>
        <begin position="78"/>
        <end position="92"/>
    </location>
</feature>
<evidence type="ECO:0000313" key="2">
    <source>
        <dbReference type="EMBL" id="KAB1080626.1"/>
    </source>
</evidence>
<proteinExistence type="predicted"/>
<comment type="caution">
    <text evidence="2">The sequence shown here is derived from an EMBL/GenBank/DDBJ whole genome shotgun (WGS) entry which is preliminary data.</text>
</comment>
<dbReference type="Proteomes" id="UP000474159">
    <property type="component" value="Unassembled WGS sequence"/>
</dbReference>
<accession>A0A6L3T1V0</accession>
<evidence type="ECO:0000256" key="1">
    <source>
        <dbReference type="SAM" id="MobiDB-lite"/>
    </source>
</evidence>
<keyword evidence="3" id="KW-1185">Reference proteome</keyword>
<dbReference type="OrthoDB" id="7999277at2"/>
<dbReference type="RefSeq" id="WP_150997970.1">
    <property type="nucleotide sequence ID" value="NZ_BPQY01000001.1"/>
</dbReference>
<name>A0A6L3T1V0_9HYPH</name>
<dbReference type="AlphaFoldDB" id="A0A6L3T1V0"/>
<reference evidence="2 3" key="1">
    <citation type="submission" date="2019-09" db="EMBL/GenBank/DDBJ databases">
        <title>YIM 48816 draft genome.</title>
        <authorList>
            <person name="Jiang L."/>
        </authorList>
    </citation>
    <scope>NUCLEOTIDE SEQUENCE [LARGE SCALE GENOMIC DNA]</scope>
    <source>
        <strain evidence="2 3">YIM 48816</strain>
    </source>
</reference>